<dbReference type="Gene3D" id="3.20.20.70">
    <property type="entry name" value="Aldolase class I"/>
    <property type="match status" value="1"/>
</dbReference>
<feature type="region of interest" description="Disordered" evidence="2">
    <location>
        <begin position="481"/>
        <end position="552"/>
    </location>
</feature>
<evidence type="ECO:0000256" key="1">
    <source>
        <dbReference type="ARBA" id="ARBA00023270"/>
    </source>
</evidence>
<dbReference type="InterPro" id="IPR001585">
    <property type="entry name" value="TAL/FSA"/>
</dbReference>
<feature type="compositionally biased region" description="Polar residues" evidence="2">
    <location>
        <begin position="35"/>
        <end position="52"/>
    </location>
</feature>
<organism evidence="3 4">
    <name type="scientific">Somion occarium</name>
    <dbReference type="NCBI Taxonomy" id="3059160"/>
    <lineage>
        <taxon>Eukaryota</taxon>
        <taxon>Fungi</taxon>
        <taxon>Dikarya</taxon>
        <taxon>Basidiomycota</taxon>
        <taxon>Agaricomycotina</taxon>
        <taxon>Agaricomycetes</taxon>
        <taxon>Polyporales</taxon>
        <taxon>Cerrenaceae</taxon>
        <taxon>Somion</taxon>
    </lineage>
</organism>
<keyword evidence="1" id="KW-0704">Schiff base</keyword>
<evidence type="ECO:0000313" key="3">
    <source>
        <dbReference type="EMBL" id="CAL1709746.1"/>
    </source>
</evidence>
<keyword evidence="4" id="KW-1185">Reference proteome</keyword>
<reference evidence="4" key="1">
    <citation type="submission" date="2024-04" db="EMBL/GenBank/DDBJ databases">
        <authorList>
            <person name="Shaw F."/>
            <person name="Minotto A."/>
        </authorList>
    </citation>
    <scope>NUCLEOTIDE SEQUENCE [LARGE SCALE GENOMIC DNA]</scope>
</reference>
<evidence type="ECO:0008006" key="5">
    <source>
        <dbReference type="Google" id="ProtNLM"/>
    </source>
</evidence>
<dbReference type="EMBL" id="OZ037948">
    <property type="protein sequence ID" value="CAL1709746.1"/>
    <property type="molecule type" value="Genomic_DNA"/>
</dbReference>
<dbReference type="PANTHER" id="PTHR10683">
    <property type="entry name" value="TRANSALDOLASE"/>
    <property type="match status" value="1"/>
</dbReference>
<protein>
    <recommendedName>
        <fullName evidence="5">Transaldolase</fullName>
    </recommendedName>
</protein>
<accession>A0ABP1DPH8</accession>
<dbReference type="InterPro" id="IPR013785">
    <property type="entry name" value="Aldolase_TIM"/>
</dbReference>
<sequence length="552" mass="61111">MAAPFSFTMPWLTGRSRIPTFAGRSPTPERRSRPVASSSAKKQPVASTSGTQPVMKPTKKLWKELQNSGTELIAMTAKLANIIELQFTGTMLETRTTIEGFLHQDSKYHAWVAVRRILEYFPNDDHTLLAYHALQQYRVELGLALMDAVPGGQHYTFVDWGISENTQKIVLQATELIERFEAREIERDRITVSIPATTAGIRAVQKLKKVSIQTNLTHVTGFMHAMICIEAGANAITFHCEETLRAYRKLHRLRAVNNGWVGHPCVQAIQATIEYVERHKIPVKVMATHVSGLQVMTSLKGLNCFALRDKEMVDVQQHGVPFGPLPGSSPCVKAAKEPYPSAYLPAAKDNALHNMSRNERLLAEETCREARSCSQKATDDIAKWFRAEVTKHWAIQKVSTADIIGGYKLDVELKDKIEDMKARGQWDAKARAAVAKSPMRSGHIGYRMISITWAPPMPQEDQKADDTGSEDTLLNEEEAAVEASLTSDGLSDEEPAAATDKLTAADEKDTAASRISSADGEQAATLVQKSEKPGQRQGNDERAGMHPPDEIF</sequence>
<dbReference type="PANTHER" id="PTHR10683:SF18">
    <property type="entry name" value="TRANSALDOLASE"/>
    <property type="match status" value="1"/>
</dbReference>
<name>A0ABP1DPH8_9APHY</name>
<dbReference type="Pfam" id="PF00923">
    <property type="entry name" value="TAL_FSA"/>
    <property type="match status" value="1"/>
</dbReference>
<proteinExistence type="predicted"/>
<dbReference type="Proteomes" id="UP001497453">
    <property type="component" value="Chromosome 5"/>
</dbReference>
<evidence type="ECO:0000313" key="4">
    <source>
        <dbReference type="Proteomes" id="UP001497453"/>
    </source>
</evidence>
<feature type="compositionally biased region" description="Basic and acidic residues" evidence="2">
    <location>
        <begin position="529"/>
        <end position="552"/>
    </location>
</feature>
<gene>
    <name evidence="3" type="ORF">GFSPODELE1_LOCUS7488</name>
</gene>
<dbReference type="SUPFAM" id="SSF51569">
    <property type="entry name" value="Aldolase"/>
    <property type="match status" value="1"/>
</dbReference>
<feature type="region of interest" description="Disordered" evidence="2">
    <location>
        <begin position="18"/>
        <end position="57"/>
    </location>
</feature>
<evidence type="ECO:0000256" key="2">
    <source>
        <dbReference type="SAM" id="MobiDB-lite"/>
    </source>
</evidence>